<organism evidence="2">
    <name type="scientific">Mizugakiibacter sediminis</name>
    <dbReference type="NCBI Taxonomy" id="1475481"/>
    <lineage>
        <taxon>Bacteria</taxon>
        <taxon>Pseudomonadati</taxon>
        <taxon>Pseudomonadota</taxon>
        <taxon>Gammaproteobacteria</taxon>
        <taxon>Lysobacterales</taxon>
        <taxon>Rhodanobacteraceae</taxon>
        <taxon>Mizugakiibacter</taxon>
    </lineage>
</organism>
<proteinExistence type="predicted"/>
<dbReference type="EMBL" id="DF970156">
    <property type="protein sequence ID" value="GAP65273.1"/>
    <property type="molecule type" value="Genomic_DNA"/>
</dbReference>
<keyword evidence="3" id="KW-1185">Reference proteome</keyword>
<evidence type="ECO:0000313" key="3">
    <source>
        <dbReference type="Proteomes" id="UP000253740"/>
    </source>
</evidence>
<evidence type="ECO:0000256" key="1">
    <source>
        <dbReference type="SAM" id="MobiDB-lite"/>
    </source>
</evidence>
<accession>A0A0K8QKA0</accession>
<protein>
    <submittedName>
        <fullName evidence="2">Uncharacterized protein</fullName>
    </submittedName>
</protein>
<evidence type="ECO:0000313" key="2">
    <source>
        <dbReference type="EMBL" id="GAP65273.1"/>
    </source>
</evidence>
<dbReference type="Proteomes" id="UP000253740">
    <property type="component" value="Unassembled WGS sequence"/>
</dbReference>
<feature type="compositionally biased region" description="Basic and acidic residues" evidence="1">
    <location>
        <begin position="22"/>
        <end position="61"/>
    </location>
</feature>
<sequence length="80" mass="9030">MDMASALRRFLPLYRRQAGKLEAKREAGGGRRERRGADALKGWREPRKALDSGVRRNDPPDAMRLVSRGRLHAGSCITTR</sequence>
<name>A0A0K8QKA0_9GAMM</name>
<dbReference type="AlphaFoldDB" id="A0A0K8QKA0"/>
<reference evidence="2" key="1">
    <citation type="submission" date="2015-08" db="EMBL/GenBank/DDBJ databases">
        <title>Complete DNA Sequence of Pseudomonas syringae pv. actinidiae, the Causal Agent of Kiwifruit Canker Disease.</title>
        <authorList>
            <person name="Rikkerink E.H.A."/>
            <person name="Fineran P.C."/>
        </authorList>
    </citation>
    <scope>NUCLEOTIDE SEQUENCE</scope>
    <source>
        <strain evidence="2">SkMP5</strain>
    </source>
</reference>
<feature type="region of interest" description="Disordered" evidence="1">
    <location>
        <begin position="22"/>
        <end position="62"/>
    </location>
</feature>
<gene>
    <name evidence="2" type="ORF">MBSD_n0562</name>
</gene>